<dbReference type="EMBL" id="CAJNOC010002655">
    <property type="protein sequence ID" value="CAF0945070.1"/>
    <property type="molecule type" value="Genomic_DNA"/>
</dbReference>
<reference evidence="1" key="1">
    <citation type="submission" date="2021-02" db="EMBL/GenBank/DDBJ databases">
        <authorList>
            <person name="Nowell W R."/>
        </authorList>
    </citation>
    <scope>NUCLEOTIDE SEQUENCE</scope>
    <source>
        <strain evidence="1">Ploen Becks lab</strain>
    </source>
</reference>
<dbReference type="OrthoDB" id="125134at2759"/>
<evidence type="ECO:0000313" key="2">
    <source>
        <dbReference type="Proteomes" id="UP000663879"/>
    </source>
</evidence>
<organism evidence="1 2">
    <name type="scientific">Brachionus calyciflorus</name>
    <dbReference type="NCBI Taxonomy" id="104777"/>
    <lineage>
        <taxon>Eukaryota</taxon>
        <taxon>Metazoa</taxon>
        <taxon>Spiralia</taxon>
        <taxon>Gnathifera</taxon>
        <taxon>Rotifera</taxon>
        <taxon>Eurotatoria</taxon>
        <taxon>Monogononta</taxon>
        <taxon>Pseudotrocha</taxon>
        <taxon>Ploima</taxon>
        <taxon>Brachionidae</taxon>
        <taxon>Brachionus</taxon>
    </lineage>
</organism>
<keyword evidence="2" id="KW-1185">Reference proteome</keyword>
<evidence type="ECO:0000313" key="1">
    <source>
        <dbReference type="EMBL" id="CAF0945070.1"/>
    </source>
</evidence>
<evidence type="ECO:0008006" key="3">
    <source>
        <dbReference type="Google" id="ProtNLM"/>
    </source>
</evidence>
<protein>
    <recommendedName>
        <fullName evidence="3">MULE transposase domain-containing protein</fullName>
    </recommendedName>
</protein>
<proteinExistence type="predicted"/>
<gene>
    <name evidence="1" type="ORF">OXX778_LOCUS13639</name>
</gene>
<name>A0A814CS81_9BILA</name>
<accession>A0A814CS81</accession>
<dbReference type="AlphaFoldDB" id="A0A814CS81"/>
<dbReference type="Proteomes" id="UP000663879">
    <property type="component" value="Unassembled WGS sequence"/>
</dbReference>
<sequence>MPSYLPKIKKTEFEVNKIVDKLCSQSKIEDYQVNENYINIFEFDENDLEEPKENKVTKQLLKKENRPNFDPLVFQLNTFKCKSRGISGLKPPLTVTQDHTKHKAEPAKCEVLEFENECKRQAKETNEFPRTKNRKNQIGLSNECINTGPNDKNRIIIFTTEDNLCLMAKYTDWYCDGTFDISPTLFKQVYSLHVPIKDHVMPMLYGFLPNKKQLTYKKFFKKVKELGNVVPNSINLDFELAAINAAKQK</sequence>
<comment type="caution">
    <text evidence="1">The sequence shown here is derived from an EMBL/GenBank/DDBJ whole genome shotgun (WGS) entry which is preliminary data.</text>
</comment>